<accession>A7AYX6</accession>
<dbReference type="EMBL" id="AAYG02000005">
    <property type="protein sequence ID" value="EDN78981.1"/>
    <property type="molecule type" value="Genomic_DNA"/>
</dbReference>
<dbReference type="InterPro" id="IPR005368">
    <property type="entry name" value="UPF0175"/>
</dbReference>
<dbReference type="Pfam" id="PF03683">
    <property type="entry name" value="UPF0175"/>
    <property type="match status" value="1"/>
</dbReference>
<proteinExistence type="predicted"/>
<evidence type="ECO:0000313" key="1">
    <source>
        <dbReference type="EMBL" id="EDN78981.1"/>
    </source>
</evidence>
<reference evidence="1 2" key="1">
    <citation type="submission" date="2007-04" db="EMBL/GenBank/DDBJ databases">
        <authorList>
            <person name="Fulton L."/>
            <person name="Clifton S."/>
            <person name="Fulton B."/>
            <person name="Xu J."/>
            <person name="Minx P."/>
            <person name="Pepin K.H."/>
            <person name="Johnson M."/>
            <person name="Thiruvilangam P."/>
            <person name="Bhonagiri V."/>
            <person name="Nash W.E."/>
            <person name="Mardis E.R."/>
            <person name="Wilson R.K."/>
        </authorList>
    </citation>
    <scope>NUCLEOTIDE SEQUENCE [LARGE SCALE GENOMIC DNA]</scope>
    <source>
        <strain evidence="1 2">ATCC 29149</strain>
    </source>
</reference>
<reference evidence="1 2" key="2">
    <citation type="submission" date="2007-06" db="EMBL/GenBank/DDBJ databases">
        <title>Draft genome sequence of Ruminococcus gnavus (ATCC 29149).</title>
        <authorList>
            <person name="Sudarsanam P."/>
            <person name="Ley R."/>
            <person name="Guruge J."/>
            <person name="Turnbaugh P.J."/>
            <person name="Mahowald M."/>
            <person name="Liep D."/>
            <person name="Gordon J."/>
        </authorList>
    </citation>
    <scope>NUCLEOTIDE SEQUENCE [LARGE SCALE GENOMIC DNA]</scope>
    <source>
        <strain evidence="1 2">ATCC 29149</strain>
    </source>
</reference>
<protein>
    <submittedName>
        <fullName evidence="1">Uncharacterized protein</fullName>
    </submittedName>
</protein>
<sequence length="77" mass="8724">MKQNKCERGKKMQVVIEIPKEVLYDTKQTIEQATDFAKSVTALGFYKQYGVSVELCSQVAGITEKEFLSEVKRSFIG</sequence>
<dbReference type="AlphaFoldDB" id="A7AYX6"/>
<name>A7AYX6_MEDG7</name>
<organism evidence="1 2">
    <name type="scientific">Mediterraneibacter gnavus (strain ATCC 29149 / DSM 114966 / JCM 6515 / VPI C7-9)</name>
    <name type="common">Ruminococcus gnavus</name>
    <dbReference type="NCBI Taxonomy" id="411470"/>
    <lineage>
        <taxon>Bacteria</taxon>
        <taxon>Bacillati</taxon>
        <taxon>Bacillota</taxon>
        <taxon>Clostridia</taxon>
        <taxon>Lachnospirales</taxon>
        <taxon>Lachnospiraceae</taxon>
        <taxon>Mediterraneibacter</taxon>
    </lineage>
</organism>
<dbReference type="eggNOG" id="COG2886">
    <property type="taxonomic scope" value="Bacteria"/>
</dbReference>
<evidence type="ECO:0000313" key="2">
    <source>
        <dbReference type="Proteomes" id="UP000004410"/>
    </source>
</evidence>
<gene>
    <name evidence="1" type="ORF">RUMGNA_00491</name>
</gene>
<dbReference type="PaxDb" id="411470-RUMGNA_00491"/>
<comment type="caution">
    <text evidence="1">The sequence shown here is derived from an EMBL/GenBank/DDBJ whole genome shotgun (WGS) entry which is preliminary data.</text>
</comment>
<dbReference type="Proteomes" id="UP000004410">
    <property type="component" value="Unassembled WGS sequence"/>
</dbReference>